<comment type="caution">
    <text evidence="2">The sequence shown here is derived from an EMBL/GenBank/DDBJ whole genome shotgun (WGS) entry which is preliminary data.</text>
</comment>
<dbReference type="AlphaFoldDB" id="A0A0M9ALS0"/>
<keyword evidence="1" id="KW-0472">Membrane</keyword>
<feature type="transmembrane region" description="Helical" evidence="1">
    <location>
        <begin position="7"/>
        <end position="27"/>
    </location>
</feature>
<dbReference type="PATRIC" id="fig|1705562.3.peg.1238"/>
<evidence type="ECO:0000256" key="1">
    <source>
        <dbReference type="SAM" id="Phobius"/>
    </source>
</evidence>
<dbReference type="EMBL" id="LIUF01000001">
    <property type="protein sequence ID" value="KOX94562.1"/>
    <property type="molecule type" value="Genomic_DNA"/>
</dbReference>
<feature type="transmembrane region" description="Helical" evidence="1">
    <location>
        <begin position="64"/>
        <end position="82"/>
    </location>
</feature>
<sequence>MVNTTKWVLLGATLVSMGVVFVSALIPVAYQQALVNLLVGELAALTLAHSTYRVSSGKQVSPTAAAIAILSGIVLFLSPILIEPVDPILSIMFAAGAVVTVGGLVGVLGRFLGGEEGRQTGAERIRSKAGN</sequence>
<dbReference type="STRING" id="1705562.AMS69_01490"/>
<evidence type="ECO:0000313" key="3">
    <source>
        <dbReference type="EMBL" id="NLV07510.1"/>
    </source>
</evidence>
<dbReference type="Proteomes" id="UP000037729">
    <property type="component" value="Unassembled WGS sequence"/>
</dbReference>
<dbReference type="EMBL" id="WOWB01000001">
    <property type="protein sequence ID" value="NLV07510.1"/>
    <property type="molecule type" value="Genomic_DNA"/>
</dbReference>
<dbReference type="RefSeq" id="WP_053966331.1">
    <property type="nucleotide sequence ID" value="NZ_JAWJXX010000009.1"/>
</dbReference>
<feature type="transmembrane region" description="Helical" evidence="1">
    <location>
        <begin position="33"/>
        <end position="52"/>
    </location>
</feature>
<keyword evidence="1" id="KW-1133">Transmembrane helix</keyword>
<dbReference type="Proteomes" id="UP000610611">
    <property type="component" value="Unassembled WGS sequence"/>
</dbReference>
<reference evidence="3" key="2">
    <citation type="submission" date="2019-12" db="EMBL/GenBank/DDBJ databases">
        <title>The whole-genome sequencing of Haloarcula japonica strain pws8.</title>
        <authorList>
            <person name="Verma D.K."/>
            <person name="Gopal K."/>
            <person name="Prasad E.S."/>
        </authorList>
    </citation>
    <scope>NUCLEOTIDE SEQUENCE</scope>
    <source>
        <strain evidence="3">Pws8</strain>
    </source>
</reference>
<dbReference type="OrthoDB" id="222543at2157"/>
<accession>A0A0M9ALS0</accession>
<evidence type="ECO:0000313" key="4">
    <source>
        <dbReference type="Proteomes" id="UP000037729"/>
    </source>
</evidence>
<keyword evidence="1" id="KW-0812">Transmembrane</keyword>
<protein>
    <recommendedName>
        <fullName evidence="5">Sterol desaturase</fullName>
    </recommendedName>
</protein>
<proteinExistence type="predicted"/>
<evidence type="ECO:0008006" key="5">
    <source>
        <dbReference type="Google" id="ProtNLM"/>
    </source>
</evidence>
<organism evidence="2 4">
    <name type="scientific">Haloarcula rubripromontorii</name>
    <dbReference type="NCBI Taxonomy" id="1705562"/>
    <lineage>
        <taxon>Archaea</taxon>
        <taxon>Methanobacteriati</taxon>
        <taxon>Methanobacteriota</taxon>
        <taxon>Stenosarchaea group</taxon>
        <taxon>Halobacteria</taxon>
        <taxon>Halobacteriales</taxon>
        <taxon>Haloarculaceae</taxon>
        <taxon>Haloarcula</taxon>
    </lineage>
</organism>
<reference evidence="2 4" key="1">
    <citation type="submission" date="2015-08" db="EMBL/GenBank/DDBJ databases">
        <title>Genomes of Isolates from Cabo Rojo, PR.</title>
        <authorList>
            <person name="Sanchez-Nieves R.L."/>
            <person name="Montalvo-Rodriguez R."/>
        </authorList>
    </citation>
    <scope>NUCLEOTIDE SEQUENCE [LARGE SCALE GENOMIC DNA]</scope>
    <source>
        <strain evidence="2 4">SL3</strain>
    </source>
</reference>
<gene>
    <name evidence="2" type="ORF">AMS69_01490</name>
    <name evidence="3" type="ORF">GOC83_15350</name>
</gene>
<keyword evidence="4" id="KW-1185">Reference proteome</keyword>
<evidence type="ECO:0000313" key="2">
    <source>
        <dbReference type="EMBL" id="KOX94562.1"/>
    </source>
</evidence>
<feature type="transmembrane region" description="Helical" evidence="1">
    <location>
        <begin position="88"/>
        <end position="109"/>
    </location>
</feature>
<name>A0A0M9ALS0_9EURY</name>